<evidence type="ECO:0000313" key="6">
    <source>
        <dbReference type="Proteomes" id="UP000798808"/>
    </source>
</evidence>
<protein>
    <submittedName>
        <fullName evidence="5">Alkaline phosphatase family protein</fullName>
    </submittedName>
</protein>
<dbReference type="Pfam" id="PF01663">
    <property type="entry name" value="Phosphodiest"/>
    <property type="match status" value="1"/>
</dbReference>
<name>A0ABW9RT05_9BACT</name>
<organism evidence="5 6">
    <name type="scientific">Fulvivirga kasyanovii</name>
    <dbReference type="NCBI Taxonomy" id="396812"/>
    <lineage>
        <taxon>Bacteria</taxon>
        <taxon>Pseudomonadati</taxon>
        <taxon>Bacteroidota</taxon>
        <taxon>Cytophagia</taxon>
        <taxon>Cytophagales</taxon>
        <taxon>Fulvivirgaceae</taxon>
        <taxon>Fulvivirga</taxon>
    </lineage>
</organism>
<keyword evidence="3 4" id="KW-0732">Signal</keyword>
<evidence type="ECO:0000256" key="2">
    <source>
        <dbReference type="ARBA" id="ARBA00022723"/>
    </source>
</evidence>
<evidence type="ECO:0000256" key="3">
    <source>
        <dbReference type="ARBA" id="ARBA00022729"/>
    </source>
</evidence>
<dbReference type="InterPro" id="IPR026263">
    <property type="entry name" value="Alkaline_phosphatase_prok"/>
</dbReference>
<dbReference type="PANTHER" id="PTHR10151:SF120">
    <property type="entry name" value="BIS(5'-ADENOSYL)-TRIPHOSPHATASE"/>
    <property type="match status" value="1"/>
</dbReference>
<dbReference type="NCBIfam" id="NF042991">
    <property type="entry name" value="alk_phos_PafA"/>
    <property type="match status" value="1"/>
</dbReference>
<dbReference type="PANTHER" id="PTHR10151">
    <property type="entry name" value="ECTONUCLEOTIDE PYROPHOSPHATASE/PHOSPHODIESTERASE"/>
    <property type="match status" value="1"/>
</dbReference>
<proteinExistence type="predicted"/>
<keyword evidence="1" id="KW-0597">Phosphoprotein</keyword>
<sequence>MKKLLLLVLILNLGAVAEGQTQKPKLVVGVIVDQMRQEYLSRFESRFGTDGFNKLTRDGYAFKNAHFNYVPTYTAPGHASVYTGSTPGIHGIIGNNWYNKELKDMVYCTDDKTQRTVGSSSARGEMSPHYLLSTTITDELRLFTKKQSKVVGVSIKDRGAIFPAGHLGEAYWYDKETGDFITSTYYKEKLPAWVEKFNNKKRADHYLSLVWEPLYDIKTYTASDPDKSKYEMPIGDRDAVFPYDLSKNKGNYESLAATPFGNDILAELALAAIEGEKLGKGEYTDFLSVSFSSTDYIGHDFGPYSIELEDTYLRLDKNIAQLIATLDQKVGKGNYVIFLTADHAVAEVPQYLIDNKVPAGYFTEDVEQKVEEILSSKYGEGDWVENFSNLQVFFNRALMLEKKVPLHEAQEFVAHYLMQLDGVAESYPAYAINWMDYGAEGIKGLLARGYHQKRSGDVLFSLQPGWFRSWDKTGTTHHSAFTYDTHVPMLWYGTGIKKGESYRYHPVTDIAPTLSMMLGIKLPSAATGQPILELLEE</sequence>
<feature type="chain" id="PRO_5047189417" evidence="4">
    <location>
        <begin position="18"/>
        <end position="537"/>
    </location>
</feature>
<accession>A0ABW9RT05</accession>
<dbReference type="Gene3D" id="3.30.1360.150">
    <property type="match status" value="1"/>
</dbReference>
<feature type="signal peptide" evidence="4">
    <location>
        <begin position="1"/>
        <end position="17"/>
    </location>
</feature>
<evidence type="ECO:0000256" key="1">
    <source>
        <dbReference type="ARBA" id="ARBA00022553"/>
    </source>
</evidence>
<dbReference type="InterPro" id="IPR002591">
    <property type="entry name" value="Phosphodiest/P_Trfase"/>
</dbReference>
<dbReference type="InterPro" id="IPR017850">
    <property type="entry name" value="Alkaline_phosphatase_core_sf"/>
</dbReference>
<gene>
    <name evidence="5" type="ORF">E1163_20265</name>
</gene>
<evidence type="ECO:0000256" key="4">
    <source>
        <dbReference type="SAM" id="SignalP"/>
    </source>
</evidence>
<dbReference type="Gene3D" id="3.40.720.10">
    <property type="entry name" value="Alkaline Phosphatase, subunit A"/>
    <property type="match status" value="1"/>
</dbReference>
<dbReference type="Proteomes" id="UP000798808">
    <property type="component" value="Unassembled WGS sequence"/>
</dbReference>
<keyword evidence="2" id="KW-0479">Metal-binding</keyword>
<dbReference type="SUPFAM" id="SSF53649">
    <property type="entry name" value="Alkaline phosphatase-like"/>
    <property type="match status" value="1"/>
</dbReference>
<keyword evidence="6" id="KW-1185">Reference proteome</keyword>
<dbReference type="CDD" id="cd16016">
    <property type="entry name" value="AP-SPAP"/>
    <property type="match status" value="1"/>
</dbReference>
<dbReference type="RefSeq" id="WP_155174303.1">
    <property type="nucleotide sequence ID" value="NZ_BAAAFL010000003.1"/>
</dbReference>
<comment type="caution">
    <text evidence="5">The sequence shown here is derived from an EMBL/GenBank/DDBJ whole genome shotgun (WGS) entry which is preliminary data.</text>
</comment>
<evidence type="ECO:0000313" key="5">
    <source>
        <dbReference type="EMBL" id="MTI27302.1"/>
    </source>
</evidence>
<reference evidence="5 6" key="1">
    <citation type="submission" date="2019-02" db="EMBL/GenBank/DDBJ databases">
        <authorList>
            <person name="Goldberg S.R."/>
            <person name="Haltli B.A."/>
            <person name="Correa H."/>
            <person name="Russell K.G."/>
        </authorList>
    </citation>
    <scope>NUCLEOTIDE SEQUENCE [LARGE SCALE GENOMIC DNA]</scope>
    <source>
        <strain evidence="5 6">JCM 16186</strain>
    </source>
</reference>
<dbReference type="EMBL" id="SMLW01000621">
    <property type="protein sequence ID" value="MTI27302.1"/>
    <property type="molecule type" value="Genomic_DNA"/>
</dbReference>
<dbReference type="PIRSF" id="PIRSF031924">
    <property type="entry name" value="Pi-irrepressible_AP"/>
    <property type="match status" value="1"/>
</dbReference>